<evidence type="ECO:0000256" key="3">
    <source>
        <dbReference type="PROSITE-ProRule" id="PRU00221"/>
    </source>
</evidence>
<organism evidence="5 6">
    <name type="scientific">Lachancea dasiensis</name>
    <dbReference type="NCBI Taxonomy" id="1072105"/>
    <lineage>
        <taxon>Eukaryota</taxon>
        <taxon>Fungi</taxon>
        <taxon>Dikarya</taxon>
        <taxon>Ascomycota</taxon>
        <taxon>Saccharomycotina</taxon>
        <taxon>Saccharomycetes</taxon>
        <taxon>Saccharomycetales</taxon>
        <taxon>Saccharomycetaceae</taxon>
        <taxon>Lachancea</taxon>
    </lineage>
</organism>
<dbReference type="PROSITE" id="PS50294">
    <property type="entry name" value="WD_REPEATS_REGION"/>
    <property type="match status" value="1"/>
</dbReference>
<dbReference type="GO" id="GO:0030479">
    <property type="term" value="C:actin cortical patch"/>
    <property type="evidence" value="ECO:0007669"/>
    <property type="project" value="EnsemblFungi"/>
</dbReference>
<dbReference type="GO" id="GO:0051016">
    <property type="term" value="P:barbed-end actin filament capping"/>
    <property type="evidence" value="ECO:0007669"/>
    <property type="project" value="EnsemblFungi"/>
</dbReference>
<dbReference type="PROSITE" id="PS50082">
    <property type="entry name" value="WD_REPEATS_2"/>
    <property type="match status" value="2"/>
</dbReference>
<dbReference type="SMART" id="SM00320">
    <property type="entry name" value="WD40"/>
    <property type="match status" value="11"/>
</dbReference>
<feature type="repeat" description="WD" evidence="3">
    <location>
        <begin position="268"/>
        <end position="294"/>
    </location>
</feature>
<accession>A0A1G4JUP4</accession>
<dbReference type="STRING" id="1266660.A0A1G4JUP4"/>
<reference evidence="6" key="1">
    <citation type="submission" date="2016-03" db="EMBL/GenBank/DDBJ databases">
        <authorList>
            <person name="Devillers H."/>
        </authorList>
    </citation>
    <scope>NUCLEOTIDE SEQUENCE [LARGE SCALE GENOMIC DNA]</scope>
</reference>
<proteinExistence type="predicted"/>
<gene>
    <name evidence="5" type="ORF">LADA_0G10484G</name>
</gene>
<evidence type="ECO:0000256" key="1">
    <source>
        <dbReference type="ARBA" id="ARBA00022574"/>
    </source>
</evidence>
<keyword evidence="2" id="KW-0677">Repeat</keyword>
<dbReference type="OrthoDB" id="2306at2759"/>
<dbReference type="Pfam" id="PF12894">
    <property type="entry name" value="ANAPC4_WD40"/>
    <property type="match status" value="1"/>
</dbReference>
<dbReference type="SUPFAM" id="SSF50978">
    <property type="entry name" value="WD40 repeat-like"/>
    <property type="match status" value="2"/>
</dbReference>
<dbReference type="EMBL" id="LT598457">
    <property type="protein sequence ID" value="SCU94703.1"/>
    <property type="molecule type" value="Genomic_DNA"/>
</dbReference>
<dbReference type="InterPro" id="IPR036322">
    <property type="entry name" value="WD40_repeat_dom_sf"/>
</dbReference>
<dbReference type="GO" id="GO:0032466">
    <property type="term" value="P:negative regulation of cytokinesis"/>
    <property type="evidence" value="ECO:0007669"/>
    <property type="project" value="EnsemblFungi"/>
</dbReference>
<evidence type="ECO:0000313" key="6">
    <source>
        <dbReference type="Proteomes" id="UP000190274"/>
    </source>
</evidence>
<name>A0A1G4JUP4_9SACH</name>
<evidence type="ECO:0000313" key="5">
    <source>
        <dbReference type="EMBL" id="SCU94703.1"/>
    </source>
</evidence>
<evidence type="ECO:0000259" key="4">
    <source>
        <dbReference type="Pfam" id="PF12894"/>
    </source>
</evidence>
<dbReference type="Gene3D" id="2.130.10.10">
    <property type="entry name" value="YVTN repeat-like/Quinoprotein amine dehydrogenase"/>
    <property type="match status" value="2"/>
</dbReference>
<dbReference type="Proteomes" id="UP000190274">
    <property type="component" value="Chromosome G"/>
</dbReference>
<dbReference type="GO" id="GO:0030042">
    <property type="term" value="P:actin filament depolymerization"/>
    <property type="evidence" value="ECO:0007669"/>
    <property type="project" value="EnsemblFungi"/>
</dbReference>
<dbReference type="GO" id="GO:0003786">
    <property type="term" value="F:actin lateral binding"/>
    <property type="evidence" value="ECO:0007669"/>
    <property type="project" value="EnsemblFungi"/>
</dbReference>
<dbReference type="PANTHER" id="PTHR19856:SF0">
    <property type="entry name" value="WD REPEAT-CONTAINING PROTEIN 1"/>
    <property type="match status" value="1"/>
</dbReference>
<dbReference type="InterPro" id="IPR024977">
    <property type="entry name" value="Apc4-like_WD40_dom"/>
</dbReference>
<keyword evidence="1 3" id="KW-0853">WD repeat</keyword>
<dbReference type="GO" id="GO:0051014">
    <property type="term" value="P:actin filament severing"/>
    <property type="evidence" value="ECO:0007669"/>
    <property type="project" value="EnsemblFungi"/>
</dbReference>
<keyword evidence="6" id="KW-1185">Reference proteome</keyword>
<feature type="repeat" description="WD" evidence="3">
    <location>
        <begin position="582"/>
        <end position="617"/>
    </location>
</feature>
<dbReference type="Pfam" id="PF00400">
    <property type="entry name" value="WD40"/>
    <property type="match status" value="1"/>
</dbReference>
<dbReference type="InterPro" id="IPR015943">
    <property type="entry name" value="WD40/YVTN_repeat-like_dom_sf"/>
</dbReference>
<protein>
    <submittedName>
        <fullName evidence="5">LADA_0G10484g1_1</fullName>
    </submittedName>
</protein>
<dbReference type="FunFam" id="2.130.10.10:FF:000102">
    <property type="entry name" value="Actin-interacting protein 1"/>
    <property type="match status" value="1"/>
</dbReference>
<feature type="domain" description="Anaphase-promoting complex subunit 4-like WD40" evidence="4">
    <location>
        <begin position="501"/>
        <end position="595"/>
    </location>
</feature>
<sequence length="617" mass="67202">MAKLDWSTSFAPLPSAERNFSTKISYDKHSKCVAYGSGKSAFIRSLDSDFQVQFTGHTTAKVTVVRFQPVAGSNYVCSGDDQGRVIVWSWLREEGTKDNTSTTVTSTSIKSEFQVLSGPITDISWDMEGRRLCVVGDGRDKFGAFISWDSGNSLGELSGPSKRVNACHIKLSRPMRCFTAGDDGSCVFFEGPPFKFAASDRTHHDQGKFIRDIKFSPGPGTFAISIGSDRKIVCFDGRTGQFVKYIEDEKESVEGGLFALDWFDKGSDSREFVTASADAALRIWDVEMGKCVHKWSLERTVANQQVGVATIDEDHVVSVSVDGTLNIFERGQSSPVKRIQGHNKAITALTAHPLVSGSYDGRIVTWGTSGTQSAIVSGEHSNTVVSIDSTDEVATTSWDTTFKVANETKHTFEYPPRVASAYEGSTAVISGENRLDIINCATGEILASKELPSAVSAISLGTKYVAVGYEHTKVIELFHLSDLSVSFTLSVAMRAVPSSLSLSPSETLLAAGDVMGKILLFDLETKAVKTSRWAFHSGKITSMAWRPLCDDEDEENLIATASLDTHLIVYSVKRPMKTIKELNAHKDGINCVAWEGSSTLFTAGADALIKRWELLSE</sequence>
<dbReference type="InterPro" id="IPR001680">
    <property type="entry name" value="WD40_rpt"/>
</dbReference>
<evidence type="ECO:0000256" key="2">
    <source>
        <dbReference type="ARBA" id="ARBA00022737"/>
    </source>
</evidence>
<dbReference type="AlphaFoldDB" id="A0A1G4JUP4"/>
<dbReference type="PANTHER" id="PTHR19856">
    <property type="entry name" value="WD-REPEATCONTAINING PROTEIN WDR1"/>
    <property type="match status" value="1"/>
</dbReference>
<dbReference type="GO" id="GO:0005884">
    <property type="term" value="C:actin filament"/>
    <property type="evidence" value="ECO:0007669"/>
    <property type="project" value="EnsemblFungi"/>
</dbReference>